<dbReference type="Proteomes" id="UP000280296">
    <property type="component" value="Unassembled WGS sequence"/>
</dbReference>
<keyword evidence="2" id="KW-0902">Two-component regulatory system</keyword>
<dbReference type="GO" id="GO:0000160">
    <property type="term" value="P:phosphorelay signal transduction system"/>
    <property type="evidence" value="ECO:0007669"/>
    <property type="project" value="UniProtKB-KW"/>
</dbReference>
<dbReference type="PANTHER" id="PTHR44591:SF14">
    <property type="entry name" value="PROTEIN PILG"/>
    <property type="match status" value="1"/>
</dbReference>
<dbReference type="OrthoDB" id="9814495at2"/>
<comment type="caution">
    <text evidence="5">The sequence shown here is derived from an EMBL/GenBank/DDBJ whole genome shotgun (WGS) entry which is preliminary data.</text>
</comment>
<feature type="domain" description="Response regulatory" evidence="4">
    <location>
        <begin position="8"/>
        <end position="123"/>
    </location>
</feature>
<dbReference type="SMART" id="SM00448">
    <property type="entry name" value="REC"/>
    <property type="match status" value="1"/>
</dbReference>
<dbReference type="SUPFAM" id="SSF52172">
    <property type="entry name" value="CheY-like"/>
    <property type="match status" value="1"/>
</dbReference>
<dbReference type="EMBL" id="RYZH01000031">
    <property type="protein sequence ID" value="RUL86493.1"/>
    <property type="molecule type" value="Genomic_DNA"/>
</dbReference>
<evidence type="ECO:0000313" key="6">
    <source>
        <dbReference type="Proteomes" id="UP000280296"/>
    </source>
</evidence>
<accession>A0A432MHC4</accession>
<evidence type="ECO:0000256" key="2">
    <source>
        <dbReference type="ARBA" id="ARBA00023012"/>
    </source>
</evidence>
<dbReference type="RefSeq" id="WP_126726491.1">
    <property type="nucleotide sequence ID" value="NZ_RYZH01000031.1"/>
</dbReference>
<dbReference type="PANTHER" id="PTHR44591">
    <property type="entry name" value="STRESS RESPONSE REGULATOR PROTEIN 1"/>
    <property type="match status" value="1"/>
</dbReference>
<dbReference type="CDD" id="cd17546">
    <property type="entry name" value="REC_hyHK_CKI1_RcsC-like"/>
    <property type="match status" value="1"/>
</dbReference>
<dbReference type="Gene3D" id="3.40.50.2300">
    <property type="match status" value="1"/>
</dbReference>
<protein>
    <submittedName>
        <fullName evidence="5">Response regulator</fullName>
    </submittedName>
</protein>
<reference evidence="5 6" key="1">
    <citation type="submission" date="2018-12" db="EMBL/GenBank/DDBJ databases">
        <authorList>
            <person name="Toschakov S.V."/>
        </authorList>
    </citation>
    <scope>NUCLEOTIDE SEQUENCE [LARGE SCALE GENOMIC DNA]</scope>
    <source>
        <strain evidence="5 6">GM2012</strain>
    </source>
</reference>
<name>A0A432MHC4_9BACT</name>
<keyword evidence="6" id="KW-1185">Reference proteome</keyword>
<sequence length="127" mass="14018">MPTDRDGTLLLVEDEELLRGLVSQFLRGSGFRVVEAADGLEALDRIDRDGPFDLALVDLNLPHLSGVDVCRRLLGRWPTHPVIICSAAILSEHETALRQLGIDHYLTKPYHPETLLALVAQRLSTAA</sequence>
<keyword evidence="1 3" id="KW-0597">Phosphoprotein</keyword>
<evidence type="ECO:0000259" key="4">
    <source>
        <dbReference type="PROSITE" id="PS50110"/>
    </source>
</evidence>
<dbReference type="InterPro" id="IPR001789">
    <property type="entry name" value="Sig_transdc_resp-reg_receiver"/>
</dbReference>
<dbReference type="AlphaFoldDB" id="A0A432MHC4"/>
<gene>
    <name evidence="5" type="ORF">TsocGM_16115</name>
</gene>
<feature type="modified residue" description="4-aspartylphosphate" evidence="3">
    <location>
        <position position="58"/>
    </location>
</feature>
<evidence type="ECO:0000256" key="3">
    <source>
        <dbReference type="PROSITE-ProRule" id="PRU00169"/>
    </source>
</evidence>
<evidence type="ECO:0000256" key="1">
    <source>
        <dbReference type="ARBA" id="ARBA00022553"/>
    </source>
</evidence>
<dbReference type="InterPro" id="IPR050595">
    <property type="entry name" value="Bact_response_regulator"/>
</dbReference>
<dbReference type="PROSITE" id="PS50110">
    <property type="entry name" value="RESPONSE_REGULATORY"/>
    <property type="match status" value="1"/>
</dbReference>
<proteinExistence type="predicted"/>
<organism evidence="5 6">
    <name type="scientific">Tautonia sociabilis</name>
    <dbReference type="NCBI Taxonomy" id="2080755"/>
    <lineage>
        <taxon>Bacteria</taxon>
        <taxon>Pseudomonadati</taxon>
        <taxon>Planctomycetota</taxon>
        <taxon>Planctomycetia</taxon>
        <taxon>Isosphaerales</taxon>
        <taxon>Isosphaeraceae</taxon>
        <taxon>Tautonia</taxon>
    </lineage>
</organism>
<evidence type="ECO:0000313" key="5">
    <source>
        <dbReference type="EMBL" id="RUL86493.1"/>
    </source>
</evidence>
<reference evidence="5 6" key="2">
    <citation type="submission" date="2019-01" db="EMBL/GenBank/DDBJ databases">
        <title>Tautonia sociabilis, a novel thermotolerant planctomycete of Isosphaeraceae family, isolated from a 4000 m deep subterranean habitat.</title>
        <authorList>
            <person name="Kovaleva O.L."/>
            <person name="Elcheninov A.G."/>
            <person name="Van Heerden E."/>
            <person name="Toshchakov S.V."/>
            <person name="Novikov A."/>
            <person name="Bonch-Osmolovskaya E.A."/>
            <person name="Kublanov I.V."/>
        </authorList>
    </citation>
    <scope>NUCLEOTIDE SEQUENCE [LARGE SCALE GENOMIC DNA]</scope>
    <source>
        <strain evidence="5 6">GM2012</strain>
    </source>
</reference>
<dbReference type="InterPro" id="IPR011006">
    <property type="entry name" value="CheY-like_superfamily"/>
</dbReference>
<dbReference type="Pfam" id="PF00072">
    <property type="entry name" value="Response_reg"/>
    <property type="match status" value="1"/>
</dbReference>